<dbReference type="CDD" id="cd09276">
    <property type="entry name" value="Rnase_HI_RT_non_LTR"/>
    <property type="match status" value="1"/>
</dbReference>
<dbReference type="InterPro" id="IPR002156">
    <property type="entry name" value="RNaseH_domain"/>
</dbReference>
<organism evidence="4 5">
    <name type="scientific">Temnothorax curvispinosus</name>
    <dbReference type="NCBI Taxonomy" id="300111"/>
    <lineage>
        <taxon>Eukaryota</taxon>
        <taxon>Metazoa</taxon>
        <taxon>Ecdysozoa</taxon>
        <taxon>Arthropoda</taxon>
        <taxon>Hexapoda</taxon>
        <taxon>Insecta</taxon>
        <taxon>Pterygota</taxon>
        <taxon>Neoptera</taxon>
        <taxon>Endopterygota</taxon>
        <taxon>Hymenoptera</taxon>
        <taxon>Apocrita</taxon>
        <taxon>Aculeata</taxon>
        <taxon>Formicoidea</taxon>
        <taxon>Formicidae</taxon>
        <taxon>Myrmicinae</taxon>
        <taxon>Temnothorax</taxon>
    </lineage>
</organism>
<dbReference type="GO" id="GO:0003676">
    <property type="term" value="F:nucleic acid binding"/>
    <property type="evidence" value="ECO:0007669"/>
    <property type="project" value="InterPro"/>
</dbReference>
<sequence length="866" mass="98760">MIKELPDTALECLLVLFNCIWLSDSLPEDWLHYQVVFIDKPEKEKVRPISLSSCVGKLCERMINERLIWWAESAHKFNPSQNGFRRGKSCADNLVKIVSDIRASISSGEYTLAAFLDVSGAYDNVEFCTMIETLIALECPAGMGAVLSPALYSLYTGRVCTDLPEGVQSCEFADDIGLGLYVCGPNRQRNRDLLQLAVNLVAERLCRIGLDLEPQKTVIVEFNKYGLYNENQSMVIQGCEVFYSRESKFLGIWIDNGLKFSHQIQEVWSKVDRANAVIQYLCRISKGLEVNTALMLYKSLVCSITDYGSFVYHPRDANSVLKLERTQYKGIRTALGYRNSTPNNVIVAEAKVRLLTDRAEMLARNYLYKAMAHNLDGVCDRIQRAYDSELRVRYRQPTYLMSLMSRVWRRCAPVRTLIGPQRIHETFWEEFEAHDYVPVVDFTIGLLRKGNSEYSDASMIEDIIEKYQLSNEAEIVFTDGSHGPDWQATGDSIVIDGQDTAYKISMSKVCSSYTAEIFAINAALKLVKTSRETRNNHIVIMSDCKSALSAVQNNLISVHKSKYAVETRLLIYSLERERNMKIVLVWIPAHVGIAGNELADGLAKEAAQEPPDESIEVPTGDLMAMAREETWQATQASIKRDSVFKGKLYFSKFYDEEARKPWFSGINAERYYVTLINRIRADHYNLGSSLFRKNYIDTPRCECGYEREDLMHVILRCHKYDDLRIKLDEDLRAVGYLAEINVYKSNGLKLNPAKSKAMIYGSNAYVRNIDLSLLPPIIVNQVPIPFVSEVRNLGVVFTPTLSWKKHISHVSQKVHYALYRLKFNRNSLSTELRIKLVTTLITLHVDYCCLVYDGLSHELNMKLQRL</sequence>
<keyword evidence="4" id="KW-1185">Reference proteome</keyword>
<dbReference type="GO" id="GO:0004523">
    <property type="term" value="F:RNA-DNA hybrid ribonuclease activity"/>
    <property type="evidence" value="ECO:0007669"/>
    <property type="project" value="InterPro"/>
</dbReference>
<proteinExistence type="predicted"/>
<reference evidence="5" key="1">
    <citation type="submission" date="2025-08" db="UniProtKB">
        <authorList>
            <consortium name="RefSeq"/>
        </authorList>
    </citation>
    <scope>IDENTIFICATION</scope>
    <source>
        <tissue evidence="5">Whole body</tissue>
    </source>
</reference>
<dbReference type="SUPFAM" id="SSF53098">
    <property type="entry name" value="Ribonuclease H-like"/>
    <property type="match status" value="1"/>
</dbReference>
<dbReference type="Pfam" id="PF00078">
    <property type="entry name" value="RVT_1"/>
    <property type="match status" value="1"/>
</dbReference>
<gene>
    <name evidence="5" type="primary">LOC112463950</name>
</gene>
<feature type="non-terminal residue" evidence="5">
    <location>
        <position position="866"/>
    </location>
</feature>
<dbReference type="InterPro" id="IPR043502">
    <property type="entry name" value="DNA/RNA_pol_sf"/>
</dbReference>
<accession>A0A6J1QX56</accession>
<dbReference type="Proteomes" id="UP000504618">
    <property type="component" value="Unplaced"/>
</dbReference>
<dbReference type="SUPFAM" id="SSF56672">
    <property type="entry name" value="DNA/RNA polymerases"/>
    <property type="match status" value="1"/>
</dbReference>
<dbReference type="InterPro" id="IPR000477">
    <property type="entry name" value="RT_dom"/>
</dbReference>
<evidence type="ECO:0000313" key="4">
    <source>
        <dbReference type="Proteomes" id="UP000504618"/>
    </source>
</evidence>
<dbReference type="AlphaFoldDB" id="A0A6J1QX56"/>
<evidence type="ECO:0000313" key="5">
    <source>
        <dbReference type="RefSeq" id="XP_024886453.1"/>
    </source>
</evidence>
<dbReference type="CDD" id="cd01650">
    <property type="entry name" value="RT_nLTR_like"/>
    <property type="match status" value="1"/>
</dbReference>
<dbReference type="Gene3D" id="3.30.420.10">
    <property type="entry name" value="Ribonuclease H-like superfamily/Ribonuclease H"/>
    <property type="match status" value="1"/>
</dbReference>
<feature type="domain" description="Reverse transcriptase" evidence="2">
    <location>
        <begin position="19"/>
        <end position="254"/>
    </location>
</feature>
<dbReference type="OrthoDB" id="7700353at2759"/>
<feature type="signal peptide" evidence="1">
    <location>
        <begin position="1"/>
        <end position="25"/>
    </location>
</feature>
<dbReference type="GeneID" id="112463950"/>
<evidence type="ECO:0000256" key="1">
    <source>
        <dbReference type="SAM" id="SignalP"/>
    </source>
</evidence>
<dbReference type="InterPro" id="IPR036397">
    <property type="entry name" value="RNaseH_sf"/>
</dbReference>
<dbReference type="Pfam" id="PF00075">
    <property type="entry name" value="RNase_H"/>
    <property type="match status" value="1"/>
</dbReference>
<protein>
    <submittedName>
        <fullName evidence="5">Uncharacterized protein LOC112463950</fullName>
    </submittedName>
</protein>
<feature type="domain" description="RNase H type-1" evidence="3">
    <location>
        <begin position="470"/>
        <end position="608"/>
    </location>
</feature>
<dbReference type="GO" id="GO:0071897">
    <property type="term" value="P:DNA biosynthetic process"/>
    <property type="evidence" value="ECO:0007669"/>
    <property type="project" value="UniProtKB-ARBA"/>
</dbReference>
<dbReference type="GO" id="GO:0042575">
    <property type="term" value="C:DNA polymerase complex"/>
    <property type="evidence" value="ECO:0007669"/>
    <property type="project" value="UniProtKB-ARBA"/>
</dbReference>
<name>A0A6J1QX56_9HYME</name>
<feature type="chain" id="PRO_5026803932" evidence="1">
    <location>
        <begin position="26"/>
        <end position="866"/>
    </location>
</feature>
<evidence type="ECO:0000259" key="3">
    <source>
        <dbReference type="PROSITE" id="PS50879"/>
    </source>
</evidence>
<dbReference type="RefSeq" id="XP_024886453.1">
    <property type="nucleotide sequence ID" value="XM_025030685.1"/>
</dbReference>
<dbReference type="PROSITE" id="PS50878">
    <property type="entry name" value="RT_POL"/>
    <property type="match status" value="1"/>
</dbReference>
<dbReference type="InterPro" id="IPR012337">
    <property type="entry name" value="RNaseH-like_sf"/>
</dbReference>
<dbReference type="PANTHER" id="PTHR33332">
    <property type="entry name" value="REVERSE TRANSCRIPTASE DOMAIN-CONTAINING PROTEIN"/>
    <property type="match status" value="1"/>
</dbReference>
<dbReference type="PROSITE" id="PS50879">
    <property type="entry name" value="RNASE_H_1"/>
    <property type="match status" value="1"/>
</dbReference>
<evidence type="ECO:0000259" key="2">
    <source>
        <dbReference type="PROSITE" id="PS50878"/>
    </source>
</evidence>
<keyword evidence="1" id="KW-0732">Signal</keyword>